<name>A0A0H5Q3R4_9ZZZZ</name>
<organism evidence="1">
    <name type="scientific">uncultured prokaryote</name>
    <dbReference type="NCBI Taxonomy" id="198431"/>
    <lineage>
        <taxon>unclassified sequences</taxon>
        <taxon>environmental samples</taxon>
    </lineage>
</organism>
<reference evidence="1" key="1">
    <citation type="submission" date="2015-06" db="EMBL/GenBank/DDBJ databases">
        <authorList>
            <person name="Joergensen T."/>
        </authorList>
    </citation>
    <scope>NUCLEOTIDE SEQUENCE</scope>
    <source>
        <strain evidence="1">RGFK0884</strain>
    </source>
</reference>
<proteinExistence type="predicted"/>
<dbReference type="EMBL" id="LN853486">
    <property type="protein sequence ID" value="CRY96040.1"/>
    <property type="molecule type" value="Genomic_DNA"/>
</dbReference>
<accession>A0A0H5Q3R4</accession>
<dbReference type="AlphaFoldDB" id="A0A0H5Q3R4"/>
<protein>
    <submittedName>
        <fullName evidence="1">Uncharacterized protein</fullName>
    </submittedName>
</protein>
<reference evidence="1" key="2">
    <citation type="submission" date="2015-07" db="EMBL/GenBank/DDBJ databases">
        <title>Plasmids, circular viruses and viroids from rat gut.</title>
        <authorList>
            <person name="Jorgensen T.J."/>
            <person name="Hansen M.A."/>
            <person name="Xu Z."/>
            <person name="Tabak M.A."/>
            <person name="Sorensen S.J."/>
            <person name="Hansen L.H."/>
        </authorList>
    </citation>
    <scope>NUCLEOTIDE SEQUENCE</scope>
    <source>
        <strain evidence="1">RGFK0884</strain>
    </source>
</reference>
<sequence>MITLGSCPTCGHGLEESAISLHQDLVHQISSIPGLTPLVFDDGVSDPDRTGS</sequence>
<evidence type="ECO:0000313" key="1">
    <source>
        <dbReference type="EMBL" id="CRY96040.1"/>
    </source>
</evidence>